<gene>
    <name evidence="8" type="ORF">TKK_001063</name>
</gene>
<dbReference type="Pfam" id="PF23335">
    <property type="entry name" value="Beta-prop_IFT80_2nd"/>
    <property type="match status" value="1"/>
</dbReference>
<proteinExistence type="predicted"/>
<keyword evidence="3" id="KW-0966">Cell projection</keyword>
<sequence>MSESFSQWQGHDGLIMAVSWNQFHGLIVSGGEDCRYKLWDPSGNLLYTSMGGDHPVTSVSWCFSGSHFAVGSFNTLKLCDKVGWSHSTEKLQAGSIYSIAWSNDGTQVVLACSNGSILVAHTIQKKLEYKNYEATLIKRKAIRIQELGTDIDETLDIGDRVVQMEFGFEHLVAVTPSQCHVYSVKNWNTPIIFELKNGSVSAVVLSNKHFLLIEWSAITLYNYQGRQVGVPKWKGQTMEPLYAPSVSVCSDTIVVRDQSNYKLLHVLEITPKKPITEGQPYTHGQEVLALALNYVGEVADRQLALIDANRDLFLISIRATGFGRVCKIAVMAQNIAWATDANVLAGMLDSSLSVWLCPSCVHYSDRKIIRKTRLDRDNAEYGKHATIVAVQQGQVRVRRGDGALVSGTFYRFFGQLHGHVLRGKWEEAISLCRLVQDNETLWTCMAVMAIDGKQLSVAEEACAAVARYDKVDYIRYIKGIPGEMERLAEMALLAGDLLAAEGILLQNGLVPEAIRINVEMYNWARALKLAIKHKKLLSEVLEARKRYLEALDKKEVNQSFLAVQANIAKAHAAKREAREKEKLEREKAKGGDGDKAETNPPAESGGEKSSRSSRREKSSREEKIIDGERAAAGSKEERVSSGEKTDNKSEKERTTTTKKERAARDKKADASKKPTSNHHDAEPTRRKSVTPED</sequence>
<dbReference type="Proteomes" id="UP001627154">
    <property type="component" value="Unassembled WGS sequence"/>
</dbReference>
<dbReference type="InterPro" id="IPR001680">
    <property type="entry name" value="WD40_rpt"/>
</dbReference>
<dbReference type="PANTHER" id="PTHR24098">
    <property type="entry name" value="OUTER SEGMENT 5"/>
    <property type="match status" value="1"/>
</dbReference>
<dbReference type="SMART" id="SM00320">
    <property type="entry name" value="WD40"/>
    <property type="match status" value="3"/>
</dbReference>
<keyword evidence="9" id="KW-1185">Reference proteome</keyword>
<keyword evidence="2" id="KW-0969">Cilium</keyword>
<dbReference type="AlphaFoldDB" id="A0ABD2XP36"/>
<dbReference type="Pfam" id="PF00400">
    <property type="entry name" value="WD40"/>
    <property type="match status" value="2"/>
</dbReference>
<protein>
    <recommendedName>
        <fullName evidence="10">Intraflagellar transport protein 80 homolog</fullName>
    </recommendedName>
</protein>
<accession>A0ABD2XP36</accession>
<comment type="caution">
    <text evidence="8">The sequence shown here is derived from an EMBL/GenBank/DDBJ whole genome shotgun (WGS) entry which is preliminary data.</text>
</comment>
<evidence type="ECO:0000256" key="2">
    <source>
        <dbReference type="ARBA" id="ARBA00023069"/>
    </source>
</evidence>
<evidence type="ECO:0000256" key="4">
    <source>
        <dbReference type="PROSITE-ProRule" id="PRU00221"/>
    </source>
</evidence>
<dbReference type="EMBL" id="JBJJXI010000018">
    <property type="protein sequence ID" value="KAL3406960.1"/>
    <property type="molecule type" value="Genomic_DNA"/>
</dbReference>
<feature type="repeat" description="WD" evidence="4">
    <location>
        <begin position="8"/>
        <end position="40"/>
    </location>
</feature>
<comment type="subcellular location">
    <subcellularLocation>
        <location evidence="1">Cell projection</location>
        <location evidence="1">Cilium</location>
    </subcellularLocation>
</comment>
<dbReference type="Gene3D" id="2.130.10.10">
    <property type="entry name" value="YVTN repeat-like/Quinoprotein amine dehydrogenase"/>
    <property type="match status" value="1"/>
</dbReference>
<evidence type="ECO:0000256" key="3">
    <source>
        <dbReference type="ARBA" id="ARBA00023273"/>
    </source>
</evidence>
<dbReference type="InterPro" id="IPR036322">
    <property type="entry name" value="WD40_repeat_dom_sf"/>
</dbReference>
<feature type="domain" description="IFT80 second beta-propeller" evidence="6">
    <location>
        <begin position="125"/>
        <end position="407"/>
    </location>
</feature>
<feature type="region of interest" description="Disordered" evidence="5">
    <location>
        <begin position="573"/>
        <end position="693"/>
    </location>
</feature>
<dbReference type="InterPro" id="IPR056456">
    <property type="entry name" value="Beta-prop_IFT80_2nd"/>
</dbReference>
<dbReference type="PROSITE" id="PS50294">
    <property type="entry name" value="WD_REPEATS_REGION"/>
    <property type="match status" value="1"/>
</dbReference>
<dbReference type="Pfam" id="PF23387">
    <property type="entry name" value="TPR_IFT80_172"/>
    <property type="match status" value="1"/>
</dbReference>
<dbReference type="PROSITE" id="PS50082">
    <property type="entry name" value="WD_REPEATS_2"/>
    <property type="match status" value="1"/>
</dbReference>
<evidence type="ECO:0000256" key="1">
    <source>
        <dbReference type="ARBA" id="ARBA00004138"/>
    </source>
</evidence>
<evidence type="ECO:0000256" key="5">
    <source>
        <dbReference type="SAM" id="MobiDB-lite"/>
    </source>
</evidence>
<feature type="domain" description="IFT80/172/WDR35 TPR" evidence="7">
    <location>
        <begin position="441"/>
        <end position="586"/>
    </location>
</feature>
<dbReference type="PANTHER" id="PTHR24098:SF0">
    <property type="entry name" value="OUTER SEGMENT 5"/>
    <property type="match status" value="1"/>
</dbReference>
<dbReference type="InterPro" id="IPR056157">
    <property type="entry name" value="TPR_IFT80_172_dom"/>
</dbReference>
<keyword evidence="4" id="KW-0853">WD repeat</keyword>
<dbReference type="SUPFAM" id="SSF50978">
    <property type="entry name" value="WD40 repeat-like"/>
    <property type="match status" value="1"/>
</dbReference>
<evidence type="ECO:0000313" key="9">
    <source>
        <dbReference type="Proteomes" id="UP001627154"/>
    </source>
</evidence>
<feature type="compositionally biased region" description="Basic and acidic residues" evidence="5">
    <location>
        <begin position="573"/>
        <end position="597"/>
    </location>
</feature>
<evidence type="ECO:0008006" key="10">
    <source>
        <dbReference type="Google" id="ProtNLM"/>
    </source>
</evidence>
<feature type="compositionally biased region" description="Basic and acidic residues" evidence="5">
    <location>
        <begin position="605"/>
        <end position="685"/>
    </location>
</feature>
<evidence type="ECO:0000259" key="7">
    <source>
        <dbReference type="Pfam" id="PF23387"/>
    </source>
</evidence>
<reference evidence="8 9" key="1">
    <citation type="journal article" date="2024" name="bioRxiv">
        <title>A reference genome for Trichogramma kaykai: A tiny desert-dwelling parasitoid wasp with competing sex-ratio distorters.</title>
        <authorList>
            <person name="Culotta J."/>
            <person name="Lindsey A.R."/>
        </authorList>
    </citation>
    <scope>NUCLEOTIDE SEQUENCE [LARGE SCALE GENOMIC DNA]</scope>
    <source>
        <strain evidence="8 9">KSX58</strain>
    </source>
</reference>
<name>A0ABD2XP36_9HYME</name>
<dbReference type="GO" id="GO:0005929">
    <property type="term" value="C:cilium"/>
    <property type="evidence" value="ECO:0007669"/>
    <property type="project" value="UniProtKB-SubCell"/>
</dbReference>
<organism evidence="8 9">
    <name type="scientific">Trichogramma kaykai</name>
    <dbReference type="NCBI Taxonomy" id="54128"/>
    <lineage>
        <taxon>Eukaryota</taxon>
        <taxon>Metazoa</taxon>
        <taxon>Ecdysozoa</taxon>
        <taxon>Arthropoda</taxon>
        <taxon>Hexapoda</taxon>
        <taxon>Insecta</taxon>
        <taxon>Pterygota</taxon>
        <taxon>Neoptera</taxon>
        <taxon>Endopterygota</taxon>
        <taxon>Hymenoptera</taxon>
        <taxon>Apocrita</taxon>
        <taxon>Proctotrupomorpha</taxon>
        <taxon>Chalcidoidea</taxon>
        <taxon>Trichogrammatidae</taxon>
        <taxon>Trichogramma</taxon>
    </lineage>
</organism>
<dbReference type="InterPro" id="IPR015943">
    <property type="entry name" value="WD40/YVTN_repeat-like_dom_sf"/>
</dbReference>
<evidence type="ECO:0000313" key="8">
    <source>
        <dbReference type="EMBL" id="KAL3406960.1"/>
    </source>
</evidence>
<evidence type="ECO:0000259" key="6">
    <source>
        <dbReference type="Pfam" id="PF23335"/>
    </source>
</evidence>
<dbReference type="Gene3D" id="1.25.40.470">
    <property type="match status" value="1"/>
</dbReference>